<dbReference type="InterPro" id="IPR001584">
    <property type="entry name" value="Integrase_cat-core"/>
</dbReference>
<keyword evidence="3" id="KW-1185">Reference proteome</keyword>
<accession>A0AAE3VMX7</accession>
<proteinExistence type="predicted"/>
<dbReference type="GO" id="GO:0015074">
    <property type="term" value="P:DNA integration"/>
    <property type="evidence" value="ECO:0007669"/>
    <property type="project" value="InterPro"/>
</dbReference>
<organism evidence="2 3">
    <name type="scientific">Amorphus orientalis</name>
    <dbReference type="NCBI Taxonomy" id="649198"/>
    <lineage>
        <taxon>Bacteria</taxon>
        <taxon>Pseudomonadati</taxon>
        <taxon>Pseudomonadota</taxon>
        <taxon>Alphaproteobacteria</taxon>
        <taxon>Hyphomicrobiales</taxon>
        <taxon>Amorphaceae</taxon>
        <taxon>Amorphus</taxon>
    </lineage>
</organism>
<reference evidence="2" key="1">
    <citation type="submission" date="2023-07" db="EMBL/GenBank/DDBJ databases">
        <title>Genomic Encyclopedia of Type Strains, Phase IV (KMG-IV): sequencing the most valuable type-strain genomes for metagenomic binning, comparative biology and taxonomic classification.</title>
        <authorList>
            <person name="Goeker M."/>
        </authorList>
    </citation>
    <scope>NUCLEOTIDE SEQUENCE</scope>
    <source>
        <strain evidence="2">DSM 21202</strain>
    </source>
</reference>
<name>A0AAE3VMX7_9HYPH</name>
<dbReference type="RefSeq" id="WP_306884696.1">
    <property type="nucleotide sequence ID" value="NZ_JAUSUL010000001.1"/>
</dbReference>
<evidence type="ECO:0000313" key="2">
    <source>
        <dbReference type="EMBL" id="MDQ0314915.1"/>
    </source>
</evidence>
<protein>
    <recommendedName>
        <fullName evidence="1">Integrase catalytic domain-containing protein</fullName>
    </recommendedName>
</protein>
<evidence type="ECO:0000259" key="1">
    <source>
        <dbReference type="Pfam" id="PF13683"/>
    </source>
</evidence>
<dbReference type="Pfam" id="PF13683">
    <property type="entry name" value="rve_3"/>
    <property type="match status" value="1"/>
</dbReference>
<feature type="domain" description="Integrase catalytic" evidence="1">
    <location>
        <begin position="7"/>
        <end position="46"/>
    </location>
</feature>
<evidence type="ECO:0000313" key="3">
    <source>
        <dbReference type="Proteomes" id="UP001229244"/>
    </source>
</evidence>
<comment type="caution">
    <text evidence="2">The sequence shown here is derived from an EMBL/GenBank/DDBJ whole genome shotgun (WGS) entry which is preliminary data.</text>
</comment>
<dbReference type="EMBL" id="JAUSUL010000001">
    <property type="protein sequence ID" value="MDQ0314915.1"/>
    <property type="molecule type" value="Genomic_DNA"/>
</dbReference>
<dbReference type="Proteomes" id="UP001229244">
    <property type="component" value="Unassembled WGS sequence"/>
</dbReference>
<dbReference type="AlphaFoldDB" id="A0AAE3VMX7"/>
<gene>
    <name evidence="2" type="ORF">J2S73_001352</name>
</gene>
<sequence length="46" mass="5566">MSQISTGKFREEYMRLDWLRWRAEAKVTIEGWRSRDNEVRPHSSLG</sequence>